<sequence length="177" mass="20010">MDSDIPQEDLYVTQCEQVGSALELRFVLDFHPDSPPNDQVLQITLAGLDNVPTCVDFFRDLLHNKPIYLQREGNRLTATAGHGTSLSMQATTLTIRHDRLNRQELLRQVALIHDWYLAANRGLVKSSARISAVRTLISESIRRTDLKASGHDRDGLVSVLYAQQVHTLNRILRLLDE</sequence>
<keyword evidence="3" id="KW-1185">Reference proteome</keyword>
<evidence type="ECO:0000313" key="3">
    <source>
        <dbReference type="Proteomes" id="UP001209412"/>
    </source>
</evidence>
<name>A0AAP5BIY3_9BURK</name>
<dbReference type="RefSeq" id="WP_266260644.1">
    <property type="nucleotide sequence ID" value="NZ_JAMXWF010000034.1"/>
</dbReference>
<proteinExistence type="predicted"/>
<evidence type="ECO:0000313" key="2">
    <source>
        <dbReference type="EMBL" id="MDQ6411656.1"/>
    </source>
</evidence>
<dbReference type="EMBL" id="JAPKHW010000034">
    <property type="protein sequence ID" value="MCX4149838.1"/>
    <property type="molecule type" value="Genomic_DNA"/>
</dbReference>
<dbReference type="Proteomes" id="UP001209412">
    <property type="component" value="Unassembled WGS sequence"/>
</dbReference>
<protein>
    <submittedName>
        <fullName evidence="2">Uncharacterized protein</fullName>
    </submittedName>
</protein>
<dbReference type="EMBL" id="JAMXWF010000034">
    <property type="protein sequence ID" value="MDQ6411656.1"/>
    <property type="molecule type" value="Genomic_DNA"/>
</dbReference>
<accession>A0AAP5BIY3</accession>
<organism evidence="2 4">
    <name type="scientific">Paraburkholderia madseniana</name>
    <dbReference type="NCBI Taxonomy" id="2599607"/>
    <lineage>
        <taxon>Bacteria</taxon>
        <taxon>Pseudomonadati</taxon>
        <taxon>Pseudomonadota</taxon>
        <taxon>Betaproteobacteria</taxon>
        <taxon>Burkholderiales</taxon>
        <taxon>Burkholderiaceae</taxon>
        <taxon>Paraburkholderia</taxon>
    </lineage>
</organism>
<dbReference type="Proteomes" id="UP001242288">
    <property type="component" value="Unassembled WGS sequence"/>
</dbReference>
<comment type="caution">
    <text evidence="2">The sequence shown here is derived from an EMBL/GenBank/DDBJ whole genome shotgun (WGS) entry which is preliminary data.</text>
</comment>
<gene>
    <name evidence="2" type="ORF">NIE36_31355</name>
    <name evidence="1" type="ORF">OSB80_31420</name>
</gene>
<reference evidence="2" key="1">
    <citation type="submission" date="2022-06" db="EMBL/GenBank/DDBJ databases">
        <title>PHB producers.</title>
        <authorList>
            <person name="Besaury L."/>
        </authorList>
    </citation>
    <scope>NUCLEOTIDE SEQUENCE</scope>
    <source>
        <strain evidence="2 3">SEWS6</strain>
    </source>
</reference>
<evidence type="ECO:0000313" key="1">
    <source>
        <dbReference type="EMBL" id="MCX4149838.1"/>
    </source>
</evidence>
<dbReference type="AlphaFoldDB" id="A0AAP5BIY3"/>
<evidence type="ECO:0000313" key="4">
    <source>
        <dbReference type="Proteomes" id="UP001242288"/>
    </source>
</evidence>